<gene>
    <name evidence="2" type="ORF">BVC80_8043g1</name>
</gene>
<keyword evidence="1" id="KW-0732">Signal</keyword>
<comment type="caution">
    <text evidence="2">The sequence shown here is derived from an EMBL/GenBank/DDBJ whole genome shotgun (WGS) entry which is preliminary data.</text>
</comment>
<dbReference type="SUPFAM" id="SSF82153">
    <property type="entry name" value="FAS1 domain"/>
    <property type="match status" value="1"/>
</dbReference>
<protein>
    <recommendedName>
        <fullName evidence="4">FAS1 domain</fullName>
    </recommendedName>
</protein>
<dbReference type="AlphaFoldDB" id="A0A200QEH2"/>
<evidence type="ECO:0000256" key="1">
    <source>
        <dbReference type="SAM" id="SignalP"/>
    </source>
</evidence>
<dbReference type="Proteomes" id="UP000195402">
    <property type="component" value="Unassembled WGS sequence"/>
</dbReference>
<feature type="signal peptide" evidence="1">
    <location>
        <begin position="1"/>
        <end position="27"/>
    </location>
</feature>
<evidence type="ECO:0008006" key="4">
    <source>
        <dbReference type="Google" id="ProtNLM"/>
    </source>
</evidence>
<sequence length="134" mass="14618">MASDHHRFSSPFVFFLLTLSVLSSVGGKITNNDHERGRVDVEKIVNAISNAGYLSMSLTLGMTLNTLIAPSADRSIDSNTKFTIFCPPDEAFFSLKYPQPPLTLLNAQEIPQTRSATYGLKAHPTTWHGVGAAH</sequence>
<accession>A0A200QEH2</accession>
<dbReference type="InterPro" id="IPR036378">
    <property type="entry name" value="FAS1_dom_sf"/>
</dbReference>
<reference evidence="2 3" key="1">
    <citation type="journal article" date="2017" name="Mol. Plant">
        <title>The Genome of Medicinal Plant Macleaya cordata Provides New Insights into Benzylisoquinoline Alkaloids Metabolism.</title>
        <authorList>
            <person name="Liu X."/>
            <person name="Liu Y."/>
            <person name="Huang P."/>
            <person name="Ma Y."/>
            <person name="Qing Z."/>
            <person name="Tang Q."/>
            <person name="Cao H."/>
            <person name="Cheng P."/>
            <person name="Zheng Y."/>
            <person name="Yuan Z."/>
            <person name="Zhou Y."/>
            <person name="Liu J."/>
            <person name="Tang Z."/>
            <person name="Zhuo Y."/>
            <person name="Zhang Y."/>
            <person name="Yu L."/>
            <person name="Huang J."/>
            <person name="Yang P."/>
            <person name="Peng Q."/>
            <person name="Zhang J."/>
            <person name="Jiang W."/>
            <person name="Zhang Z."/>
            <person name="Lin K."/>
            <person name="Ro D.K."/>
            <person name="Chen X."/>
            <person name="Xiong X."/>
            <person name="Shang Y."/>
            <person name="Huang S."/>
            <person name="Zeng J."/>
        </authorList>
    </citation>
    <scope>NUCLEOTIDE SEQUENCE [LARGE SCALE GENOMIC DNA]</scope>
    <source>
        <strain evidence="3">cv. BLH2017</strain>
        <tissue evidence="2">Root</tissue>
    </source>
</reference>
<evidence type="ECO:0000313" key="2">
    <source>
        <dbReference type="EMBL" id="OVA08884.1"/>
    </source>
</evidence>
<name>A0A200QEH2_MACCD</name>
<dbReference type="OrthoDB" id="1893649at2759"/>
<dbReference type="InParanoid" id="A0A200QEH2"/>
<keyword evidence="3" id="KW-1185">Reference proteome</keyword>
<evidence type="ECO:0000313" key="3">
    <source>
        <dbReference type="Proteomes" id="UP000195402"/>
    </source>
</evidence>
<feature type="chain" id="PRO_5012080705" description="FAS1 domain" evidence="1">
    <location>
        <begin position="28"/>
        <end position="134"/>
    </location>
</feature>
<dbReference type="EMBL" id="MVGT01002238">
    <property type="protein sequence ID" value="OVA08884.1"/>
    <property type="molecule type" value="Genomic_DNA"/>
</dbReference>
<organism evidence="2 3">
    <name type="scientific">Macleaya cordata</name>
    <name type="common">Five-seeded plume-poppy</name>
    <name type="synonym">Bocconia cordata</name>
    <dbReference type="NCBI Taxonomy" id="56857"/>
    <lineage>
        <taxon>Eukaryota</taxon>
        <taxon>Viridiplantae</taxon>
        <taxon>Streptophyta</taxon>
        <taxon>Embryophyta</taxon>
        <taxon>Tracheophyta</taxon>
        <taxon>Spermatophyta</taxon>
        <taxon>Magnoliopsida</taxon>
        <taxon>Ranunculales</taxon>
        <taxon>Papaveraceae</taxon>
        <taxon>Papaveroideae</taxon>
        <taxon>Macleaya</taxon>
    </lineage>
</organism>
<proteinExistence type="predicted"/>